<dbReference type="EMBL" id="PYVN01000022">
    <property type="protein sequence ID" value="PTB86330.1"/>
    <property type="molecule type" value="Genomic_DNA"/>
</dbReference>
<gene>
    <name evidence="1" type="ORF">C9940_02870</name>
</gene>
<dbReference type="InterPro" id="IPR005560">
    <property type="entry name" value="Csp_YhjQ"/>
</dbReference>
<dbReference type="PANTHER" id="PTHR37310:SF1">
    <property type="entry name" value="CYTOPLASMIC PROTEIN"/>
    <property type="match status" value="1"/>
</dbReference>
<dbReference type="CDD" id="cd08026">
    <property type="entry name" value="DUF326"/>
    <property type="match status" value="1"/>
</dbReference>
<dbReference type="Pfam" id="PF03860">
    <property type="entry name" value="Csp"/>
    <property type="match status" value="1"/>
</dbReference>
<dbReference type="InterPro" id="IPR044543">
    <property type="entry name" value="YHJQ-like"/>
</dbReference>
<sequence>MSHEKYQSCIDACYRCATACDHCAVSCLEESNVSKMADCIRMDLDCADVCRFAAAAMARGSDFAAQICNLCAEICEKCAEICDQYEHQHCKDCANECRRCAEECRKMAA</sequence>
<accession>A0A2T4CXR1</accession>
<dbReference type="AlphaFoldDB" id="A0A2T4CXR1"/>
<dbReference type="PANTHER" id="PTHR37310">
    <property type="entry name" value="CYTOPLASMIC PROTEIN-RELATED"/>
    <property type="match status" value="1"/>
</dbReference>
<proteinExistence type="predicted"/>
<comment type="caution">
    <text evidence="1">The sequence shown here is derived from an EMBL/GenBank/DDBJ whole genome shotgun (WGS) entry which is preliminary data.</text>
</comment>
<protein>
    <submittedName>
        <fullName evidence="1">Four-helix bundle copper-binding protein</fullName>
    </submittedName>
</protein>
<evidence type="ECO:0000313" key="1">
    <source>
        <dbReference type="EMBL" id="PTB86330.1"/>
    </source>
</evidence>
<reference evidence="1" key="1">
    <citation type="submission" date="2018-03" db="EMBL/GenBank/DDBJ databases">
        <title>Cross-interface Injection: A General Nanoliter Liquid Handling Method Applied to Single Cells Genome Amplification Automated Nanoliter Liquid Handling Applied to Single Cell Multiple Displacement Amplification.</title>
        <authorList>
            <person name="Yun J."/>
            <person name="Xu P."/>
            <person name="Xu J."/>
            <person name="Dai X."/>
            <person name="Wang Y."/>
            <person name="Zheng X."/>
            <person name="Cao C."/>
            <person name="Yi Q."/>
            <person name="Zhu Y."/>
            <person name="Wang L."/>
            <person name="Dong Z."/>
            <person name="Huang Y."/>
            <person name="Huang L."/>
            <person name="Du W."/>
        </authorList>
    </citation>
    <scope>NUCLEOTIDE SEQUENCE [LARGE SCALE GENOMIC DNA]</scope>
    <source>
        <strain evidence="1">Z-D3-2</strain>
    </source>
</reference>
<dbReference type="Gene3D" id="1.20.1270.360">
    <property type="match status" value="1"/>
</dbReference>
<organism evidence="1">
    <name type="scientific">Pseudidiomarina aestuarii</name>
    <dbReference type="NCBI Taxonomy" id="624146"/>
    <lineage>
        <taxon>Bacteria</taxon>
        <taxon>Pseudomonadati</taxon>
        <taxon>Pseudomonadota</taxon>
        <taxon>Gammaproteobacteria</taxon>
        <taxon>Alteromonadales</taxon>
        <taxon>Idiomarinaceae</taxon>
        <taxon>Pseudidiomarina</taxon>
    </lineage>
</organism>
<name>A0A2T4CXR1_9GAMM</name>